<dbReference type="PANTHER" id="PTHR33420">
    <property type="entry name" value="FIMBRIAL SUBUNIT ELFA-RELATED"/>
    <property type="match status" value="1"/>
</dbReference>
<dbReference type="InterPro" id="IPR008966">
    <property type="entry name" value="Adhesion_dom_sf"/>
</dbReference>
<organism evidence="6 7">
    <name type="scientific">Caballeronia choica</name>
    <dbReference type="NCBI Taxonomy" id="326476"/>
    <lineage>
        <taxon>Bacteria</taxon>
        <taxon>Pseudomonadati</taxon>
        <taxon>Pseudomonadota</taxon>
        <taxon>Betaproteobacteria</taxon>
        <taxon>Burkholderiales</taxon>
        <taxon>Burkholderiaceae</taxon>
        <taxon>Caballeronia</taxon>
    </lineage>
</organism>
<evidence type="ECO:0000256" key="3">
    <source>
        <dbReference type="ARBA" id="ARBA00022729"/>
    </source>
</evidence>
<evidence type="ECO:0000256" key="5">
    <source>
        <dbReference type="SAM" id="SignalP"/>
    </source>
</evidence>
<sequence>MKSFISTLSSIAALGAIAVASTGAQAADGTITFTGAVSDTTCSINTVASGAADKAVTLPTVSTRTLGANGATAGTSAATDLTFALTGCSAGATKAVAHFENGPTIDQTTGNLKNQSVDAGAATNVQVRLLNASLQPINVVTNANNDLAGNGAAIVTNAANLKYFAQYFATGAATAGPVSTSVQYTMQYQ</sequence>
<gene>
    <name evidence="6" type="ORF">AWB68_02202</name>
</gene>
<proteinExistence type="inferred from homology"/>
<dbReference type="AlphaFoldDB" id="A0A158HR55"/>
<evidence type="ECO:0000256" key="2">
    <source>
        <dbReference type="ARBA" id="ARBA00006671"/>
    </source>
</evidence>
<dbReference type="GO" id="GO:0009289">
    <property type="term" value="C:pilus"/>
    <property type="evidence" value="ECO:0007669"/>
    <property type="project" value="UniProtKB-SubCell"/>
</dbReference>
<dbReference type="InterPro" id="IPR050263">
    <property type="entry name" value="Bact_Fimbrial_Adh_Pro"/>
</dbReference>
<evidence type="ECO:0000256" key="1">
    <source>
        <dbReference type="ARBA" id="ARBA00004561"/>
    </source>
</evidence>
<dbReference type="RefSeq" id="WP_087644370.1">
    <property type="nucleotide sequence ID" value="NZ_FCON02000018.1"/>
</dbReference>
<feature type="chain" id="PRO_5011110852" evidence="5">
    <location>
        <begin position="27"/>
        <end position="189"/>
    </location>
</feature>
<dbReference type="OrthoDB" id="9033056at2"/>
<dbReference type="SUPFAM" id="SSF49401">
    <property type="entry name" value="Bacterial adhesins"/>
    <property type="match status" value="1"/>
</dbReference>
<evidence type="ECO:0000313" key="6">
    <source>
        <dbReference type="EMBL" id="SAL46160.1"/>
    </source>
</evidence>
<keyword evidence="7" id="KW-1185">Reference proteome</keyword>
<protein>
    <submittedName>
        <fullName evidence="6">Fimbrial protein</fullName>
    </submittedName>
</protein>
<dbReference type="EMBL" id="FCON02000018">
    <property type="protein sequence ID" value="SAL46160.1"/>
    <property type="molecule type" value="Genomic_DNA"/>
</dbReference>
<evidence type="ECO:0000313" key="7">
    <source>
        <dbReference type="Proteomes" id="UP000054770"/>
    </source>
</evidence>
<keyword evidence="4" id="KW-0281">Fimbrium</keyword>
<name>A0A158HR55_9BURK</name>
<dbReference type="Pfam" id="PF16970">
    <property type="entry name" value="FimA"/>
    <property type="match status" value="1"/>
</dbReference>
<reference evidence="6" key="1">
    <citation type="submission" date="2016-01" db="EMBL/GenBank/DDBJ databases">
        <authorList>
            <person name="Peeters C."/>
        </authorList>
    </citation>
    <scope>NUCLEOTIDE SEQUENCE [LARGE SCALE GENOMIC DNA]</scope>
    <source>
        <strain evidence="6">LMG 22940</strain>
    </source>
</reference>
<accession>A0A158HR55</accession>
<feature type="signal peptide" evidence="5">
    <location>
        <begin position="1"/>
        <end position="26"/>
    </location>
</feature>
<dbReference type="InterPro" id="IPR039458">
    <property type="entry name" value="FimA-like"/>
</dbReference>
<dbReference type="PANTHER" id="PTHR33420:SF3">
    <property type="entry name" value="FIMBRIAL SUBUNIT ELFA"/>
    <property type="match status" value="1"/>
</dbReference>
<comment type="caution">
    <text evidence="6">The sequence shown here is derived from an EMBL/GenBank/DDBJ whole genome shotgun (WGS) entry which is preliminary data.</text>
</comment>
<dbReference type="Gene3D" id="2.60.40.1090">
    <property type="entry name" value="Fimbrial-type adhesion domain"/>
    <property type="match status" value="1"/>
</dbReference>
<comment type="similarity">
    <text evidence="2">Belongs to the fimbrial protein family.</text>
</comment>
<dbReference type="GO" id="GO:0043709">
    <property type="term" value="P:cell adhesion involved in single-species biofilm formation"/>
    <property type="evidence" value="ECO:0007669"/>
    <property type="project" value="TreeGrafter"/>
</dbReference>
<evidence type="ECO:0000256" key="4">
    <source>
        <dbReference type="ARBA" id="ARBA00023263"/>
    </source>
</evidence>
<comment type="subcellular location">
    <subcellularLocation>
        <location evidence="1">Fimbrium</location>
    </subcellularLocation>
</comment>
<dbReference type="Proteomes" id="UP000054770">
    <property type="component" value="Unassembled WGS sequence"/>
</dbReference>
<dbReference type="InterPro" id="IPR036937">
    <property type="entry name" value="Adhesion_dom_fimbrial_sf"/>
</dbReference>
<keyword evidence="3 5" id="KW-0732">Signal</keyword>